<dbReference type="InterPro" id="IPR043519">
    <property type="entry name" value="NT_sf"/>
</dbReference>
<dbReference type="EMBL" id="QHKI01000032">
    <property type="protein sequence ID" value="RSM79463.1"/>
    <property type="molecule type" value="Genomic_DNA"/>
</dbReference>
<dbReference type="AlphaFoldDB" id="A0A428Z2C5"/>
<sequence>MTTTDAVTAARAVADECARAYQAVFAERLVATYLLGSLAYGGYSPAVSDIDLAVVLSDRRDSDPETIETTSEILRGQSTLHRKLSTFWASLPALRDGHDDGRFPALDRLELADQGLLLLGEDVAEHVARPATVELLLESARFAVNVLSTDEVITEFRAPRRLLVDPVWFTKAVLFPIRFLYTSTKTAGRAATNDEAADWYLARPQPVAASLVRWAVRVRAGHPLDPGQLRPELAAGLVPLYRNYIEEQTHRLLDNGAPTELITAFGQWLRRLS</sequence>
<evidence type="ECO:0008006" key="3">
    <source>
        <dbReference type="Google" id="ProtNLM"/>
    </source>
</evidence>
<accession>A0A428Z2C5</accession>
<dbReference type="RefSeq" id="WP_037266283.1">
    <property type="nucleotide sequence ID" value="NZ_QHKI01000032.1"/>
</dbReference>
<gene>
    <name evidence="1" type="ORF">DMH04_31235</name>
</gene>
<organism evidence="1 2">
    <name type="scientific">Kibdelosporangium aridum</name>
    <dbReference type="NCBI Taxonomy" id="2030"/>
    <lineage>
        <taxon>Bacteria</taxon>
        <taxon>Bacillati</taxon>
        <taxon>Actinomycetota</taxon>
        <taxon>Actinomycetes</taxon>
        <taxon>Pseudonocardiales</taxon>
        <taxon>Pseudonocardiaceae</taxon>
        <taxon>Kibdelosporangium</taxon>
    </lineage>
</organism>
<dbReference type="Proteomes" id="UP000287547">
    <property type="component" value="Unassembled WGS sequence"/>
</dbReference>
<protein>
    <recommendedName>
        <fullName evidence="3">Nucleotidyltransferase domain-containing protein</fullName>
    </recommendedName>
</protein>
<evidence type="ECO:0000313" key="2">
    <source>
        <dbReference type="Proteomes" id="UP000287547"/>
    </source>
</evidence>
<proteinExistence type="predicted"/>
<dbReference type="SUPFAM" id="SSF81301">
    <property type="entry name" value="Nucleotidyltransferase"/>
    <property type="match status" value="1"/>
</dbReference>
<name>A0A428Z2C5_KIBAR</name>
<reference evidence="1 2" key="1">
    <citation type="submission" date="2018-05" db="EMBL/GenBank/DDBJ databases">
        <title>Evolution of GPA BGCs.</title>
        <authorList>
            <person name="Waglechner N."/>
            <person name="Wright G.D."/>
        </authorList>
    </citation>
    <scope>NUCLEOTIDE SEQUENCE [LARGE SCALE GENOMIC DNA]</scope>
    <source>
        <strain evidence="1 2">A82846</strain>
    </source>
</reference>
<evidence type="ECO:0000313" key="1">
    <source>
        <dbReference type="EMBL" id="RSM79463.1"/>
    </source>
</evidence>
<dbReference type="OrthoDB" id="7058480at2"/>
<comment type="caution">
    <text evidence="1">The sequence shown here is derived from an EMBL/GenBank/DDBJ whole genome shotgun (WGS) entry which is preliminary data.</text>
</comment>
<dbReference type="Gene3D" id="3.30.460.10">
    <property type="entry name" value="Beta Polymerase, domain 2"/>
    <property type="match status" value="1"/>
</dbReference>